<dbReference type="Gene3D" id="1.10.3730.20">
    <property type="match status" value="1"/>
</dbReference>
<proteinExistence type="inferred from homology"/>
<keyword evidence="3 6" id="KW-0812">Transmembrane</keyword>
<keyword evidence="9" id="KW-1185">Reference proteome</keyword>
<comment type="similarity">
    <text evidence="2">Belongs to the EamA transporter family.</text>
</comment>
<feature type="transmembrane region" description="Helical" evidence="6">
    <location>
        <begin position="262"/>
        <end position="278"/>
    </location>
</feature>
<feature type="transmembrane region" description="Helical" evidence="6">
    <location>
        <begin position="284"/>
        <end position="303"/>
    </location>
</feature>
<organism evidence="8 9">
    <name type="scientific">Danxiaibacter flavus</name>
    <dbReference type="NCBI Taxonomy" id="3049108"/>
    <lineage>
        <taxon>Bacteria</taxon>
        <taxon>Pseudomonadati</taxon>
        <taxon>Bacteroidota</taxon>
        <taxon>Chitinophagia</taxon>
        <taxon>Chitinophagales</taxon>
        <taxon>Chitinophagaceae</taxon>
        <taxon>Danxiaibacter</taxon>
    </lineage>
</organism>
<dbReference type="PANTHER" id="PTHR32322">
    <property type="entry name" value="INNER MEMBRANE TRANSPORTER"/>
    <property type="match status" value="1"/>
</dbReference>
<dbReference type="Pfam" id="PF00892">
    <property type="entry name" value="EamA"/>
    <property type="match status" value="2"/>
</dbReference>
<dbReference type="InterPro" id="IPR050638">
    <property type="entry name" value="AA-Vitamin_Transporters"/>
</dbReference>
<evidence type="ECO:0000256" key="1">
    <source>
        <dbReference type="ARBA" id="ARBA00004141"/>
    </source>
</evidence>
<feature type="domain" description="EamA" evidence="7">
    <location>
        <begin position="165"/>
        <end position="301"/>
    </location>
</feature>
<keyword evidence="5 6" id="KW-0472">Membrane</keyword>
<evidence type="ECO:0000313" key="9">
    <source>
        <dbReference type="Proteomes" id="UP001560573"/>
    </source>
</evidence>
<dbReference type="EMBL" id="JAULBC010000001">
    <property type="protein sequence ID" value="MEX6685928.1"/>
    <property type="molecule type" value="Genomic_DNA"/>
</dbReference>
<feature type="transmembrane region" description="Helical" evidence="6">
    <location>
        <begin position="12"/>
        <end position="32"/>
    </location>
</feature>
<dbReference type="Proteomes" id="UP001560573">
    <property type="component" value="Unassembled WGS sequence"/>
</dbReference>
<evidence type="ECO:0000256" key="6">
    <source>
        <dbReference type="SAM" id="Phobius"/>
    </source>
</evidence>
<evidence type="ECO:0000256" key="3">
    <source>
        <dbReference type="ARBA" id="ARBA00022692"/>
    </source>
</evidence>
<reference evidence="8 9" key="1">
    <citation type="submission" date="2023-07" db="EMBL/GenBank/DDBJ databases">
        <authorList>
            <person name="Lian W.-H."/>
        </authorList>
    </citation>
    <scope>NUCLEOTIDE SEQUENCE [LARGE SCALE GENOMIC DNA]</scope>
    <source>
        <strain evidence="8 9">SYSU DXS3180</strain>
    </source>
</reference>
<dbReference type="InterPro" id="IPR000620">
    <property type="entry name" value="EamA_dom"/>
</dbReference>
<feature type="transmembrane region" description="Helical" evidence="6">
    <location>
        <begin position="232"/>
        <end position="250"/>
    </location>
</feature>
<feature type="transmembrane region" description="Helical" evidence="6">
    <location>
        <begin position="159"/>
        <end position="179"/>
    </location>
</feature>
<feature type="domain" description="EamA" evidence="7">
    <location>
        <begin position="15"/>
        <end position="146"/>
    </location>
</feature>
<feature type="transmembrane region" description="Helical" evidence="6">
    <location>
        <begin position="73"/>
        <end position="94"/>
    </location>
</feature>
<comment type="caution">
    <text evidence="8">The sequence shown here is derived from an EMBL/GenBank/DDBJ whole genome shotgun (WGS) entry which is preliminary data.</text>
</comment>
<evidence type="ECO:0000259" key="7">
    <source>
        <dbReference type="Pfam" id="PF00892"/>
    </source>
</evidence>
<dbReference type="InterPro" id="IPR037185">
    <property type="entry name" value="EmrE-like"/>
</dbReference>
<dbReference type="SUPFAM" id="SSF103481">
    <property type="entry name" value="Multidrug resistance efflux transporter EmrE"/>
    <property type="match status" value="2"/>
</dbReference>
<feature type="transmembrane region" description="Helical" evidence="6">
    <location>
        <begin position="38"/>
        <end position="61"/>
    </location>
</feature>
<gene>
    <name evidence="8" type="ORF">QTN47_00395</name>
</gene>
<evidence type="ECO:0000256" key="5">
    <source>
        <dbReference type="ARBA" id="ARBA00023136"/>
    </source>
</evidence>
<evidence type="ECO:0000313" key="8">
    <source>
        <dbReference type="EMBL" id="MEX6685928.1"/>
    </source>
</evidence>
<accession>A0ABV3Z7V2</accession>
<evidence type="ECO:0000256" key="2">
    <source>
        <dbReference type="ARBA" id="ARBA00007362"/>
    </source>
</evidence>
<feature type="transmembrane region" description="Helical" evidence="6">
    <location>
        <begin position="130"/>
        <end position="147"/>
    </location>
</feature>
<feature type="transmembrane region" description="Helical" evidence="6">
    <location>
        <begin position="191"/>
        <end position="212"/>
    </location>
</feature>
<dbReference type="RefSeq" id="WP_369327317.1">
    <property type="nucleotide sequence ID" value="NZ_JAULBC010000001.1"/>
</dbReference>
<name>A0ABV3Z7V2_9BACT</name>
<protein>
    <submittedName>
        <fullName evidence="8">EamA family transporter</fullName>
    </submittedName>
</protein>
<keyword evidence="4 6" id="KW-1133">Transmembrane helix</keyword>
<comment type="subcellular location">
    <subcellularLocation>
        <location evidence="1">Membrane</location>
        <topology evidence="1">Multi-pass membrane protein</topology>
    </subcellularLocation>
</comment>
<feature type="transmembrane region" description="Helical" evidence="6">
    <location>
        <begin position="100"/>
        <end position="118"/>
    </location>
</feature>
<sequence>MTDAKQKHASPLMVVVAFATVYLVWGSTYFFIQRAVSHIPPFLIGAMRFLAAGIIMLTWCALRGEKIFNPQQIRPAVISGLLLLLIGNGTVIWAEQTLPSSLVAVLVSSAPIWFVLLDKPKWKENFTSKSTLTGLFIGFAGVILLFSEQTGKALSGGGGIMRIVGLIAIVLSSMSWAGGSLYSKYNGKGSASINTGWQMLSAGIAFVPISLLSGEWQSFQWQTVPASSWLSVVYLIFMGSLAGYSAYVWLLQVRPATQVSTYAYVNPVVAVLLGVFFANEHMTVTQILGLAIILTSVLLINLAKYRKEKQTVVTDEKISVTRKIIVANTGAVNCDN</sequence>
<evidence type="ECO:0000256" key="4">
    <source>
        <dbReference type="ARBA" id="ARBA00022989"/>
    </source>
</evidence>
<dbReference type="PANTHER" id="PTHR32322:SF2">
    <property type="entry name" value="EAMA DOMAIN-CONTAINING PROTEIN"/>
    <property type="match status" value="1"/>
</dbReference>